<dbReference type="InterPro" id="IPR008278">
    <property type="entry name" value="4-PPantetheinyl_Trfase_dom"/>
</dbReference>
<evidence type="ECO:0000256" key="2">
    <source>
        <dbReference type="ARBA" id="ARBA00022679"/>
    </source>
</evidence>
<reference evidence="4 5" key="1">
    <citation type="submission" date="2018-07" db="EMBL/GenBank/DDBJ databases">
        <title>Dyella monticola sp. nov. and Dyella psychrodurans sp. nov. isolated from monsoon evergreen broad-leaved forest soil of Dinghu Mountain, China.</title>
        <authorList>
            <person name="Gao Z."/>
            <person name="Qiu L."/>
        </authorList>
    </citation>
    <scope>NUCLEOTIDE SEQUENCE [LARGE SCALE GENOMIC DNA]</scope>
    <source>
        <strain evidence="4 5">4MSK11</strain>
    </source>
</reference>
<sequence length="213" mass="23786">MRTTLGHDIASIAAGLGNESIHVWQLAYRRALLREPLRALLGVYLGLPVDAVAFVDDEHGRPELVSPWNQLLQFNWSHSVDRALIAVARDVRPGIDIERIRPRPRAMALAERFFHGSETAALSMLEEKRREHAFLELWTGKEAVLKALGRGLAFGLDRLHVNATPPGELLWLDGDDASQWQLHRLDVGADYAAGVAWRGPPRAIQLWTLADDS</sequence>
<dbReference type="InterPro" id="IPR037143">
    <property type="entry name" value="4-PPantetheinyl_Trfase_dom_sf"/>
</dbReference>
<evidence type="ECO:0000259" key="3">
    <source>
        <dbReference type="Pfam" id="PF01648"/>
    </source>
</evidence>
<name>A0A370WZH2_9GAMM</name>
<dbReference type="GO" id="GO:0019878">
    <property type="term" value="P:lysine biosynthetic process via aminoadipic acid"/>
    <property type="evidence" value="ECO:0007669"/>
    <property type="project" value="TreeGrafter"/>
</dbReference>
<evidence type="ECO:0000313" key="5">
    <source>
        <dbReference type="Proteomes" id="UP000255334"/>
    </source>
</evidence>
<dbReference type="PANTHER" id="PTHR12215:SF10">
    <property type="entry name" value="L-AMINOADIPATE-SEMIALDEHYDE DEHYDROGENASE-PHOSPHOPANTETHEINYL TRANSFERASE"/>
    <property type="match status" value="1"/>
</dbReference>
<protein>
    <submittedName>
        <fullName evidence="4">4-phosphopantetheinyl transferase</fullName>
    </submittedName>
</protein>
<gene>
    <name evidence="4" type="ORF">DWU99_17720</name>
</gene>
<dbReference type="InterPro" id="IPR050559">
    <property type="entry name" value="P-Pant_transferase_sf"/>
</dbReference>
<dbReference type="GO" id="GO:0005829">
    <property type="term" value="C:cytosol"/>
    <property type="evidence" value="ECO:0007669"/>
    <property type="project" value="TreeGrafter"/>
</dbReference>
<dbReference type="SUPFAM" id="SSF56214">
    <property type="entry name" value="4'-phosphopantetheinyl transferase"/>
    <property type="match status" value="2"/>
</dbReference>
<dbReference type="OrthoDB" id="9808281at2"/>
<evidence type="ECO:0000313" key="4">
    <source>
        <dbReference type="EMBL" id="RDS81502.1"/>
    </source>
</evidence>
<dbReference type="GO" id="GO:0008897">
    <property type="term" value="F:holo-[acyl-carrier-protein] synthase activity"/>
    <property type="evidence" value="ECO:0007669"/>
    <property type="project" value="InterPro"/>
</dbReference>
<organism evidence="4 5">
    <name type="scientific">Dyella psychrodurans</name>
    <dbReference type="NCBI Taxonomy" id="1927960"/>
    <lineage>
        <taxon>Bacteria</taxon>
        <taxon>Pseudomonadati</taxon>
        <taxon>Pseudomonadota</taxon>
        <taxon>Gammaproteobacteria</taxon>
        <taxon>Lysobacterales</taxon>
        <taxon>Rhodanobacteraceae</taxon>
        <taxon>Dyella</taxon>
    </lineage>
</organism>
<dbReference type="AlphaFoldDB" id="A0A370WZH2"/>
<dbReference type="GO" id="GO:0000287">
    <property type="term" value="F:magnesium ion binding"/>
    <property type="evidence" value="ECO:0007669"/>
    <property type="project" value="InterPro"/>
</dbReference>
<dbReference type="Proteomes" id="UP000255334">
    <property type="component" value="Unassembled WGS sequence"/>
</dbReference>
<evidence type="ECO:0000256" key="1">
    <source>
        <dbReference type="ARBA" id="ARBA00010990"/>
    </source>
</evidence>
<keyword evidence="5" id="KW-1185">Reference proteome</keyword>
<dbReference type="Pfam" id="PF01648">
    <property type="entry name" value="ACPS"/>
    <property type="match status" value="1"/>
</dbReference>
<keyword evidence="2 4" id="KW-0808">Transferase</keyword>
<proteinExistence type="inferred from homology"/>
<accession>A0A370WZH2</accession>
<dbReference type="RefSeq" id="WP_115479405.1">
    <property type="nucleotide sequence ID" value="NZ_QRBF01000007.1"/>
</dbReference>
<dbReference type="EMBL" id="QRBF01000007">
    <property type="protein sequence ID" value="RDS81502.1"/>
    <property type="molecule type" value="Genomic_DNA"/>
</dbReference>
<feature type="domain" description="4'-phosphopantetheinyl transferase" evidence="3">
    <location>
        <begin position="94"/>
        <end position="196"/>
    </location>
</feature>
<dbReference type="PANTHER" id="PTHR12215">
    <property type="entry name" value="PHOSPHOPANTETHEINE TRANSFERASE"/>
    <property type="match status" value="1"/>
</dbReference>
<comment type="similarity">
    <text evidence="1">Belongs to the P-Pant transferase superfamily. Gsp/Sfp/HetI/AcpT family.</text>
</comment>
<comment type="caution">
    <text evidence="4">The sequence shown here is derived from an EMBL/GenBank/DDBJ whole genome shotgun (WGS) entry which is preliminary data.</text>
</comment>
<dbReference type="Gene3D" id="3.90.470.20">
    <property type="entry name" value="4'-phosphopantetheinyl transferase domain"/>
    <property type="match status" value="1"/>
</dbReference>